<evidence type="ECO:0000313" key="2">
    <source>
        <dbReference type="EMBL" id="KAK7040067.1"/>
    </source>
</evidence>
<proteinExistence type="predicted"/>
<protein>
    <submittedName>
        <fullName evidence="2">Uncharacterized protein</fullName>
    </submittedName>
</protein>
<evidence type="ECO:0000313" key="3">
    <source>
        <dbReference type="Proteomes" id="UP001362999"/>
    </source>
</evidence>
<feature type="region of interest" description="Disordered" evidence="1">
    <location>
        <begin position="36"/>
        <end position="62"/>
    </location>
</feature>
<sequence length="199" mass="21838">MPQKQKTYIFLPPLTPTNEVPNRNDLPIINEDSFMEPLTPGDFGSTEAGVESQSEEEEEAEKTPTVTVFEAAHGLGVGCIPSSHPFTGIKQLQKAIDIAVCSEDNHNDGDKDIAQATTDALHHAELDSLFTVAGELEKISAELRKGVAEIAKSMQFKIDCDPKKYGTNRCQVVVAYTRNILDLAHMRELELALSWIVDG</sequence>
<organism evidence="2 3">
    <name type="scientific">Favolaschia claudopus</name>
    <dbReference type="NCBI Taxonomy" id="2862362"/>
    <lineage>
        <taxon>Eukaryota</taxon>
        <taxon>Fungi</taxon>
        <taxon>Dikarya</taxon>
        <taxon>Basidiomycota</taxon>
        <taxon>Agaricomycotina</taxon>
        <taxon>Agaricomycetes</taxon>
        <taxon>Agaricomycetidae</taxon>
        <taxon>Agaricales</taxon>
        <taxon>Marasmiineae</taxon>
        <taxon>Mycenaceae</taxon>
        <taxon>Favolaschia</taxon>
    </lineage>
</organism>
<comment type="caution">
    <text evidence="2">The sequence shown here is derived from an EMBL/GenBank/DDBJ whole genome shotgun (WGS) entry which is preliminary data.</text>
</comment>
<feature type="region of interest" description="Disordered" evidence="1">
    <location>
        <begin position="1"/>
        <end position="24"/>
    </location>
</feature>
<dbReference type="EMBL" id="JAWWNJ010000016">
    <property type="protein sequence ID" value="KAK7040067.1"/>
    <property type="molecule type" value="Genomic_DNA"/>
</dbReference>
<dbReference type="Proteomes" id="UP001362999">
    <property type="component" value="Unassembled WGS sequence"/>
</dbReference>
<evidence type="ECO:0000256" key="1">
    <source>
        <dbReference type="SAM" id="MobiDB-lite"/>
    </source>
</evidence>
<name>A0AAW0CPJ8_9AGAR</name>
<dbReference type="AlphaFoldDB" id="A0AAW0CPJ8"/>
<reference evidence="2 3" key="1">
    <citation type="journal article" date="2024" name="J Genomics">
        <title>Draft genome sequencing and assembly of Favolaschia claudopus CIRM-BRFM 2984 isolated from oak limbs.</title>
        <authorList>
            <person name="Navarro D."/>
            <person name="Drula E."/>
            <person name="Chaduli D."/>
            <person name="Cazenave R."/>
            <person name="Ahrendt S."/>
            <person name="Wang J."/>
            <person name="Lipzen A."/>
            <person name="Daum C."/>
            <person name="Barry K."/>
            <person name="Grigoriev I.V."/>
            <person name="Favel A."/>
            <person name="Rosso M.N."/>
            <person name="Martin F."/>
        </authorList>
    </citation>
    <scope>NUCLEOTIDE SEQUENCE [LARGE SCALE GENOMIC DNA]</scope>
    <source>
        <strain evidence="2 3">CIRM-BRFM 2984</strain>
    </source>
</reference>
<keyword evidence="3" id="KW-1185">Reference proteome</keyword>
<accession>A0AAW0CPJ8</accession>
<gene>
    <name evidence="2" type="ORF">R3P38DRAFT_2770185</name>
</gene>